<evidence type="ECO:0000259" key="5">
    <source>
        <dbReference type="PROSITE" id="PS50887"/>
    </source>
</evidence>
<accession>A0ABU9YVC8</accession>
<evidence type="ECO:0000259" key="6">
    <source>
        <dbReference type="PROSITE" id="PS51833"/>
    </source>
</evidence>
<dbReference type="SMART" id="SM00267">
    <property type="entry name" value="GGDEF"/>
    <property type="match status" value="1"/>
</dbReference>
<dbReference type="Gene3D" id="3.30.70.270">
    <property type="match status" value="1"/>
</dbReference>
<name>A0ABU9YVC8_9RHOO</name>
<dbReference type="PROSITE" id="PS50887">
    <property type="entry name" value="GGDEF"/>
    <property type="match status" value="1"/>
</dbReference>
<dbReference type="InterPro" id="IPR001789">
    <property type="entry name" value="Sig_transdc_resp-reg_receiver"/>
</dbReference>
<dbReference type="InterPro" id="IPR011006">
    <property type="entry name" value="CheY-like_superfamily"/>
</dbReference>
<gene>
    <name evidence="7" type="ORF">ABDB84_04220</name>
</gene>
<evidence type="ECO:0000313" key="8">
    <source>
        <dbReference type="Proteomes" id="UP001410394"/>
    </source>
</evidence>
<dbReference type="SUPFAM" id="SSF55073">
    <property type="entry name" value="Nucleotide cyclase"/>
    <property type="match status" value="1"/>
</dbReference>
<comment type="caution">
    <text evidence="7">The sequence shown here is derived from an EMBL/GenBank/DDBJ whole genome shotgun (WGS) entry which is preliminary data.</text>
</comment>
<dbReference type="SUPFAM" id="SSF52172">
    <property type="entry name" value="CheY-like"/>
    <property type="match status" value="1"/>
</dbReference>
<dbReference type="CDD" id="cd01949">
    <property type="entry name" value="GGDEF"/>
    <property type="match status" value="1"/>
</dbReference>
<feature type="domain" description="Response regulatory" evidence="4">
    <location>
        <begin position="339"/>
        <end position="455"/>
    </location>
</feature>
<dbReference type="PROSITE" id="PS51833">
    <property type="entry name" value="HDOD"/>
    <property type="match status" value="1"/>
</dbReference>
<dbReference type="PANTHER" id="PTHR45138:SF9">
    <property type="entry name" value="DIGUANYLATE CYCLASE DGCM-RELATED"/>
    <property type="match status" value="1"/>
</dbReference>
<dbReference type="PANTHER" id="PTHR45138">
    <property type="entry name" value="REGULATORY COMPONENTS OF SENSORY TRANSDUCTION SYSTEM"/>
    <property type="match status" value="1"/>
</dbReference>
<dbReference type="SMART" id="SM00448">
    <property type="entry name" value="REC"/>
    <property type="match status" value="1"/>
</dbReference>
<dbReference type="PROSITE" id="PS50110">
    <property type="entry name" value="RESPONSE_REGULATORY"/>
    <property type="match status" value="1"/>
</dbReference>
<dbReference type="InterPro" id="IPR043128">
    <property type="entry name" value="Rev_trsase/Diguanyl_cyclase"/>
</dbReference>
<sequence length="657" mass="72141">MAPPIDSTRFEQIKASGDLPSPKGVALAIMRLANQDDVSMPEMARIIRTDPAFVGRLIKAANGVIGYGRRPIASVQDALTVLGMPAVRTMALGFSLLTNYRVGTCQEFNYANFWSSSLAAAVMTQLISLKTRAAAPDEIYCLGLLARIGELALVTLYPAECGAILRELAADSSLNQLELESRRFGMNHAELGAAMLADWGMPRVFTEAAYQSAISSDHDYPEGSRERAVTDTLLLANATGALCVASEQERGVLTRRMLMLGSRLSLDEVATTELCDNTVKSWLDWCVLLNVEASPLPSFESLHLAAVQTDAAELPPEAEFSPIAATRHVVPHAAPTKPRVLLAMPDTVVRTAIEKLLCDASYEVSTAKDTGMAIELVIDYEPDMLIIDDVLLEQGGENLLVQIRHTRIGRGLFVLLLGQRVDEEFKVLAYEQGADDVVEKPVSPRLLLARLNAGRRISSLHQELERDREEMRHFAAELAVSNRRLQEVAMIDPLTGFPNRRLFIDRMLQEWAASTRNRRPLSCIVIDIDHFRRVNDAYGPEVGDSVLRQVCQSIRSALRTQDMVARTGGNEFLVMCPDTAIEAAQACAERLRAAVEGADIVSGMLKLRLTISLGVATRDSSISDADTLIRRAEYAVEVAKKEGRNRISNMQMHPPGH</sequence>
<reference evidence="7 8" key="1">
    <citation type="journal article" date="2018" name="Int. J. Syst. Evol. Microbiol.">
        <title>Uliginosibacterium sediminicola sp. nov., isolated from freshwater sediment.</title>
        <authorList>
            <person name="Hwang W.M."/>
            <person name="Kim S.M."/>
            <person name="Kang K."/>
            <person name="Ahn T.Y."/>
        </authorList>
    </citation>
    <scope>NUCLEOTIDE SEQUENCE [LARGE SCALE GENOMIC DNA]</scope>
    <source>
        <strain evidence="7 8">M1-21</strain>
    </source>
</reference>
<dbReference type="Gene3D" id="3.40.50.2300">
    <property type="match status" value="1"/>
</dbReference>
<dbReference type="SUPFAM" id="SSF109604">
    <property type="entry name" value="HD-domain/PDEase-like"/>
    <property type="match status" value="1"/>
</dbReference>
<dbReference type="Pfam" id="PF00990">
    <property type="entry name" value="GGDEF"/>
    <property type="match status" value="1"/>
</dbReference>
<organism evidence="7 8">
    <name type="scientific">Uliginosibacterium sediminicola</name>
    <dbReference type="NCBI Taxonomy" id="2024550"/>
    <lineage>
        <taxon>Bacteria</taxon>
        <taxon>Pseudomonadati</taxon>
        <taxon>Pseudomonadota</taxon>
        <taxon>Betaproteobacteria</taxon>
        <taxon>Rhodocyclales</taxon>
        <taxon>Zoogloeaceae</taxon>
        <taxon>Uliginosibacterium</taxon>
    </lineage>
</organism>
<dbReference type="InterPro" id="IPR050469">
    <property type="entry name" value="Diguanylate_Cyclase"/>
</dbReference>
<evidence type="ECO:0000256" key="1">
    <source>
        <dbReference type="ARBA" id="ARBA00012528"/>
    </source>
</evidence>
<evidence type="ECO:0000259" key="4">
    <source>
        <dbReference type="PROSITE" id="PS50110"/>
    </source>
</evidence>
<comment type="catalytic activity">
    <reaction evidence="2">
        <text>2 GTP = 3',3'-c-di-GMP + 2 diphosphate</text>
        <dbReference type="Rhea" id="RHEA:24898"/>
        <dbReference type="ChEBI" id="CHEBI:33019"/>
        <dbReference type="ChEBI" id="CHEBI:37565"/>
        <dbReference type="ChEBI" id="CHEBI:58805"/>
        <dbReference type="EC" id="2.7.7.65"/>
    </reaction>
</comment>
<dbReference type="Gene3D" id="1.10.3210.10">
    <property type="entry name" value="Hypothetical protein af1432"/>
    <property type="match status" value="1"/>
</dbReference>
<keyword evidence="3" id="KW-0597">Phosphoprotein</keyword>
<dbReference type="InterPro" id="IPR000160">
    <property type="entry name" value="GGDEF_dom"/>
</dbReference>
<proteinExistence type="predicted"/>
<evidence type="ECO:0000313" key="7">
    <source>
        <dbReference type="EMBL" id="MEN3067674.1"/>
    </source>
</evidence>
<feature type="domain" description="HDOD" evidence="6">
    <location>
        <begin position="19"/>
        <end position="215"/>
    </location>
</feature>
<dbReference type="Pfam" id="PF00072">
    <property type="entry name" value="Response_reg"/>
    <property type="match status" value="1"/>
</dbReference>
<evidence type="ECO:0000256" key="2">
    <source>
        <dbReference type="ARBA" id="ARBA00034247"/>
    </source>
</evidence>
<dbReference type="InterPro" id="IPR013976">
    <property type="entry name" value="HDOD"/>
</dbReference>
<dbReference type="Proteomes" id="UP001410394">
    <property type="component" value="Unassembled WGS sequence"/>
</dbReference>
<dbReference type="RefSeq" id="WP_345918444.1">
    <property type="nucleotide sequence ID" value="NZ_JBDIVE010000002.1"/>
</dbReference>
<protein>
    <recommendedName>
        <fullName evidence="1">diguanylate cyclase</fullName>
        <ecNumber evidence="1">2.7.7.65</ecNumber>
    </recommendedName>
</protein>
<keyword evidence="8" id="KW-1185">Reference proteome</keyword>
<dbReference type="EMBL" id="JBDIVE010000002">
    <property type="protein sequence ID" value="MEN3067674.1"/>
    <property type="molecule type" value="Genomic_DNA"/>
</dbReference>
<evidence type="ECO:0000256" key="3">
    <source>
        <dbReference type="PROSITE-ProRule" id="PRU00169"/>
    </source>
</evidence>
<dbReference type="NCBIfam" id="TIGR00254">
    <property type="entry name" value="GGDEF"/>
    <property type="match status" value="1"/>
</dbReference>
<dbReference type="Pfam" id="PF08668">
    <property type="entry name" value="HDOD"/>
    <property type="match status" value="1"/>
</dbReference>
<dbReference type="EC" id="2.7.7.65" evidence="1"/>
<feature type="modified residue" description="4-aspartylphosphate" evidence="3">
    <location>
        <position position="388"/>
    </location>
</feature>
<dbReference type="InterPro" id="IPR029787">
    <property type="entry name" value="Nucleotide_cyclase"/>
</dbReference>
<feature type="domain" description="GGDEF" evidence="5">
    <location>
        <begin position="519"/>
        <end position="652"/>
    </location>
</feature>